<reference evidence="8" key="1">
    <citation type="submission" date="2019-05" db="EMBL/GenBank/DDBJ databases">
        <authorList>
            <person name="Lianzixin W."/>
        </authorList>
    </citation>
    <scope>NUCLEOTIDE SEQUENCE</scope>
    <source>
        <strain evidence="8">EC11</strain>
    </source>
</reference>
<comment type="subcellular location">
    <subcellularLocation>
        <location evidence="1">Membrane</location>
        <topology evidence="1">Multi-pass membrane protein</topology>
    </subcellularLocation>
</comment>
<keyword evidence="9" id="KW-1185">Reference proteome</keyword>
<dbReference type="Pfam" id="PF00230">
    <property type="entry name" value="MIP"/>
    <property type="match status" value="1"/>
</dbReference>
<feature type="transmembrane region" description="Helical" evidence="7">
    <location>
        <begin position="153"/>
        <end position="174"/>
    </location>
</feature>
<dbReference type="InterPro" id="IPR023271">
    <property type="entry name" value="Aquaporin-like"/>
</dbReference>
<protein>
    <submittedName>
        <fullName evidence="8">Aquaporin</fullName>
    </submittedName>
</protein>
<comment type="similarity">
    <text evidence="6">Belongs to the MIP/aquaporin (TC 1.A.8) family.</text>
</comment>
<dbReference type="PANTHER" id="PTHR45724">
    <property type="entry name" value="AQUAPORIN NIP2-1"/>
    <property type="match status" value="1"/>
</dbReference>
<feature type="transmembrane region" description="Helical" evidence="7">
    <location>
        <begin position="34"/>
        <end position="53"/>
    </location>
</feature>
<proteinExistence type="inferred from homology"/>
<feature type="transmembrane region" description="Helical" evidence="7">
    <location>
        <begin position="7"/>
        <end position="28"/>
    </location>
</feature>
<accession>A0ABX0IVR1</accession>
<evidence type="ECO:0000313" key="8">
    <source>
        <dbReference type="EMBL" id="NHN27902.1"/>
    </source>
</evidence>
<dbReference type="SUPFAM" id="SSF81338">
    <property type="entry name" value="Aquaporin-like"/>
    <property type="match status" value="1"/>
</dbReference>
<dbReference type="InterPro" id="IPR000425">
    <property type="entry name" value="MIP"/>
</dbReference>
<dbReference type="Proteomes" id="UP000817854">
    <property type="component" value="Unassembled WGS sequence"/>
</dbReference>
<evidence type="ECO:0000256" key="6">
    <source>
        <dbReference type="RuleBase" id="RU000477"/>
    </source>
</evidence>
<dbReference type="PANTHER" id="PTHR45724:SF27">
    <property type="entry name" value="AQUAPORIN NIP2-1-RELATED"/>
    <property type="match status" value="1"/>
</dbReference>
<keyword evidence="2 6" id="KW-0813">Transport</keyword>
<evidence type="ECO:0000256" key="3">
    <source>
        <dbReference type="ARBA" id="ARBA00022692"/>
    </source>
</evidence>
<evidence type="ECO:0000256" key="7">
    <source>
        <dbReference type="SAM" id="Phobius"/>
    </source>
</evidence>
<evidence type="ECO:0000256" key="4">
    <source>
        <dbReference type="ARBA" id="ARBA00022989"/>
    </source>
</evidence>
<dbReference type="InterPro" id="IPR022357">
    <property type="entry name" value="MIP_CS"/>
</dbReference>
<gene>
    <name evidence="8" type="ORF">FIA58_019670</name>
</gene>
<dbReference type="RefSeq" id="WP_165928961.1">
    <property type="nucleotide sequence ID" value="NZ_VEVQ02000019.1"/>
</dbReference>
<name>A0ABX0IVR1_9FLAO</name>
<dbReference type="EMBL" id="VEVQ02000019">
    <property type="protein sequence ID" value="NHN27902.1"/>
    <property type="molecule type" value="Genomic_DNA"/>
</dbReference>
<dbReference type="PRINTS" id="PR00783">
    <property type="entry name" value="MINTRINSICP"/>
</dbReference>
<feature type="transmembrane region" description="Helical" evidence="7">
    <location>
        <begin position="194"/>
        <end position="214"/>
    </location>
</feature>
<dbReference type="Gene3D" id="1.20.1080.10">
    <property type="entry name" value="Glycerol uptake facilitator protein"/>
    <property type="match status" value="1"/>
</dbReference>
<sequence length="216" mass="24166">MENRRIYYISEFFGTFLLVFLGTGSVIISEEYNGIIQAFGIGIVFGVTVWLLVQFFGKFSDCHINPAVTIAFLWNKQIQFKQALLYVFFQLIGALCASICLHFLFEINQNLGNTLPSGSWQESFILEFFLSFALMMVILISTTQKVLLKFAPFLIGSTVFLEAWLAGPICGASMNPARSFGPAAVSENMFFLPLYILGPISGMILAVVLLNFIYKN</sequence>
<feature type="transmembrane region" description="Helical" evidence="7">
    <location>
        <begin position="124"/>
        <end position="141"/>
    </location>
</feature>
<evidence type="ECO:0000256" key="2">
    <source>
        <dbReference type="ARBA" id="ARBA00022448"/>
    </source>
</evidence>
<evidence type="ECO:0000313" key="9">
    <source>
        <dbReference type="Proteomes" id="UP000817854"/>
    </source>
</evidence>
<keyword evidence="5 7" id="KW-0472">Membrane</keyword>
<evidence type="ECO:0000256" key="1">
    <source>
        <dbReference type="ARBA" id="ARBA00004141"/>
    </source>
</evidence>
<reference evidence="8" key="2">
    <citation type="submission" date="2020-02" db="EMBL/GenBank/DDBJ databases">
        <title>Flavobacterium profundi sp. nov., isolated from a deep-sea seamount.</title>
        <authorList>
            <person name="Zhang D.-C."/>
        </authorList>
    </citation>
    <scope>NUCLEOTIDE SEQUENCE</scope>
    <source>
        <strain evidence="8">EC11</strain>
    </source>
</reference>
<organism evidence="8 9">
    <name type="scientific">Flavobacterium jejuense</name>
    <dbReference type="NCBI Taxonomy" id="1544455"/>
    <lineage>
        <taxon>Bacteria</taxon>
        <taxon>Pseudomonadati</taxon>
        <taxon>Bacteroidota</taxon>
        <taxon>Flavobacteriia</taxon>
        <taxon>Flavobacteriales</taxon>
        <taxon>Flavobacteriaceae</taxon>
        <taxon>Flavobacterium</taxon>
    </lineage>
</organism>
<comment type="caution">
    <text evidence="8">The sequence shown here is derived from an EMBL/GenBank/DDBJ whole genome shotgun (WGS) entry which is preliminary data.</text>
</comment>
<keyword evidence="4 7" id="KW-1133">Transmembrane helix</keyword>
<keyword evidence="3 6" id="KW-0812">Transmembrane</keyword>
<dbReference type="InterPro" id="IPR034294">
    <property type="entry name" value="Aquaporin_transptr"/>
</dbReference>
<dbReference type="PROSITE" id="PS00221">
    <property type="entry name" value="MIP"/>
    <property type="match status" value="1"/>
</dbReference>
<evidence type="ECO:0000256" key="5">
    <source>
        <dbReference type="ARBA" id="ARBA00023136"/>
    </source>
</evidence>
<feature type="transmembrane region" description="Helical" evidence="7">
    <location>
        <begin position="83"/>
        <end position="104"/>
    </location>
</feature>